<reference evidence="3 4" key="1">
    <citation type="submission" date="2019-12" db="EMBL/GenBank/DDBJ databases">
        <authorList>
            <person name="Alioto T."/>
            <person name="Alioto T."/>
            <person name="Gomez Garrido J."/>
        </authorList>
    </citation>
    <scope>NUCLEOTIDE SEQUENCE [LARGE SCALE GENOMIC DNA]</scope>
</reference>
<proteinExistence type="predicted"/>
<organism evidence="3 4">
    <name type="scientific">Olea europaea subsp. europaea</name>
    <dbReference type="NCBI Taxonomy" id="158383"/>
    <lineage>
        <taxon>Eukaryota</taxon>
        <taxon>Viridiplantae</taxon>
        <taxon>Streptophyta</taxon>
        <taxon>Embryophyta</taxon>
        <taxon>Tracheophyta</taxon>
        <taxon>Spermatophyta</taxon>
        <taxon>Magnoliopsida</taxon>
        <taxon>eudicotyledons</taxon>
        <taxon>Gunneridae</taxon>
        <taxon>Pentapetalae</taxon>
        <taxon>asterids</taxon>
        <taxon>lamiids</taxon>
        <taxon>Lamiales</taxon>
        <taxon>Oleaceae</taxon>
        <taxon>Oleeae</taxon>
        <taxon>Olea</taxon>
    </lineage>
</organism>
<dbReference type="PANTHER" id="PTHR33512:SF14">
    <property type="entry name" value="EXPRESSED PROTEIN"/>
    <property type="match status" value="1"/>
</dbReference>
<keyword evidence="2" id="KW-1133">Transmembrane helix</keyword>
<comment type="caution">
    <text evidence="3">The sequence shown here is derived from an EMBL/GenBank/DDBJ whole genome shotgun (WGS) entry which is preliminary data.</text>
</comment>
<dbReference type="InterPro" id="IPR010605">
    <property type="entry name" value="DUF1191"/>
</dbReference>
<dbReference type="GO" id="GO:0016020">
    <property type="term" value="C:membrane"/>
    <property type="evidence" value="ECO:0007669"/>
    <property type="project" value="TreeGrafter"/>
</dbReference>
<gene>
    <name evidence="3" type="ORF">OLEA9_A116426</name>
</gene>
<accession>A0A8S0UW40</accession>
<feature type="compositionally biased region" description="Basic residues" evidence="1">
    <location>
        <begin position="57"/>
        <end position="67"/>
    </location>
</feature>
<protein>
    <submittedName>
        <fullName evidence="3">Uncharacterized protein LOC111374770</fullName>
    </submittedName>
</protein>
<dbReference type="Pfam" id="PF06697">
    <property type="entry name" value="DUF1191"/>
    <property type="match status" value="1"/>
</dbReference>
<feature type="region of interest" description="Disordered" evidence="1">
    <location>
        <begin position="42"/>
        <end position="67"/>
    </location>
</feature>
<evidence type="ECO:0000256" key="1">
    <source>
        <dbReference type="SAM" id="MobiDB-lite"/>
    </source>
</evidence>
<keyword evidence="4" id="KW-1185">Reference proteome</keyword>
<feature type="transmembrane region" description="Helical" evidence="2">
    <location>
        <begin position="72"/>
        <end position="96"/>
    </location>
</feature>
<dbReference type="Proteomes" id="UP000594638">
    <property type="component" value="Unassembled WGS sequence"/>
</dbReference>
<sequence length="146" mass="15809">MCISFHLNGSENFSNVLSENICTTFQQGHFSIVVESIAPSPTNFSPTPVPPGGAPKHAPKTNGKGKKNNSKVWITVGSVVGGLALLVLLGLLESWLRKYMHRRRIQQMERAADIGEILHMTTVGSAKAPAATVTRTKPTIETEYVP</sequence>
<dbReference type="Gramene" id="OE9A116426T1">
    <property type="protein sequence ID" value="OE9A116426C1"/>
    <property type="gene ID" value="OE9A116426"/>
</dbReference>
<keyword evidence="2" id="KW-0812">Transmembrane</keyword>
<name>A0A8S0UW40_OLEEU</name>
<dbReference type="PANTHER" id="PTHR33512">
    <property type="entry name" value="PROTEIN, PUTATIVE (DUF1191)-RELATED"/>
    <property type="match status" value="1"/>
</dbReference>
<evidence type="ECO:0000313" key="3">
    <source>
        <dbReference type="EMBL" id="CAA3021361.1"/>
    </source>
</evidence>
<dbReference type="OrthoDB" id="1925347at2759"/>
<dbReference type="AlphaFoldDB" id="A0A8S0UW40"/>
<evidence type="ECO:0000313" key="4">
    <source>
        <dbReference type="Proteomes" id="UP000594638"/>
    </source>
</evidence>
<dbReference type="EMBL" id="CACTIH010009053">
    <property type="protein sequence ID" value="CAA3021361.1"/>
    <property type="molecule type" value="Genomic_DNA"/>
</dbReference>
<keyword evidence="2" id="KW-0472">Membrane</keyword>
<evidence type="ECO:0000256" key="2">
    <source>
        <dbReference type="SAM" id="Phobius"/>
    </source>
</evidence>